<feature type="transmembrane region" description="Helical" evidence="7">
    <location>
        <begin position="67"/>
        <end position="93"/>
    </location>
</feature>
<evidence type="ECO:0000256" key="6">
    <source>
        <dbReference type="ARBA" id="ARBA00023136"/>
    </source>
</evidence>
<evidence type="ECO:0000256" key="5">
    <source>
        <dbReference type="ARBA" id="ARBA00022989"/>
    </source>
</evidence>
<keyword evidence="3" id="KW-1003">Cell membrane</keyword>
<keyword evidence="6 7" id="KW-0472">Membrane</keyword>
<dbReference type="Pfam" id="PF00528">
    <property type="entry name" value="BPD_transp_1"/>
    <property type="match status" value="1"/>
</dbReference>
<sequence>MKKKESILGFLLILPVILLIAFVVLYPIIYNVKISFFDVALNPNKPDIFIGWENYIDLLTDKEFYKVLVVTILFVAATVILSTALGLGVALLFNRKFRFRGAARALVMLSFVTPAVSLVYVWKYMFNGLYGIVNYALVDVLHILETAPAWFDNIVFAFISVVIFDTWRLYPYAFMTILAALQTIDTSLYEAAKIDGAGAWARFRYVTLPEIMPTIATIATLRMIWNFYKFDEIYLLTQQLPVIGVYLYKTSFASNDFGMAAAITVILFVIVMSLVFLLRKVVFKKNET</sequence>
<gene>
    <name evidence="9" type="ORF">H8S37_16940</name>
</gene>
<feature type="transmembrane region" description="Helical" evidence="7">
    <location>
        <begin position="257"/>
        <end position="278"/>
    </location>
</feature>
<evidence type="ECO:0000256" key="2">
    <source>
        <dbReference type="ARBA" id="ARBA00022448"/>
    </source>
</evidence>
<keyword evidence="4 7" id="KW-0812">Transmembrane</keyword>
<name>A0A923RRH5_9FIRM</name>
<comment type="similarity">
    <text evidence="7">Belongs to the binding-protein-dependent transport system permease family.</text>
</comment>
<proteinExistence type="inferred from homology"/>
<dbReference type="PANTHER" id="PTHR43227:SF7">
    <property type="entry name" value="ARABINOOLIGOSACCHARIDES TRANSPORT SYSTEM PERMEASE PROTEIN ARAP"/>
    <property type="match status" value="1"/>
</dbReference>
<evidence type="ECO:0000259" key="8">
    <source>
        <dbReference type="PROSITE" id="PS50928"/>
    </source>
</evidence>
<dbReference type="Gene3D" id="1.10.3720.10">
    <property type="entry name" value="MetI-like"/>
    <property type="match status" value="1"/>
</dbReference>
<dbReference type="SUPFAM" id="SSF161098">
    <property type="entry name" value="MetI-like"/>
    <property type="match status" value="1"/>
</dbReference>
<dbReference type="PROSITE" id="PS50928">
    <property type="entry name" value="ABC_TM1"/>
    <property type="match status" value="1"/>
</dbReference>
<organism evidence="9 10">
    <name type="scientific">Mediterraneibacter hominis</name>
    <dbReference type="NCBI Taxonomy" id="2763054"/>
    <lineage>
        <taxon>Bacteria</taxon>
        <taxon>Bacillati</taxon>
        <taxon>Bacillota</taxon>
        <taxon>Clostridia</taxon>
        <taxon>Lachnospirales</taxon>
        <taxon>Lachnospiraceae</taxon>
        <taxon>Mediterraneibacter</taxon>
    </lineage>
</organism>
<dbReference type="InterPro" id="IPR050809">
    <property type="entry name" value="UgpAE/MalFG_permease"/>
</dbReference>
<dbReference type="GO" id="GO:0005886">
    <property type="term" value="C:plasma membrane"/>
    <property type="evidence" value="ECO:0007669"/>
    <property type="project" value="UniProtKB-SubCell"/>
</dbReference>
<accession>A0A923RRH5</accession>
<evidence type="ECO:0000256" key="3">
    <source>
        <dbReference type="ARBA" id="ARBA00022475"/>
    </source>
</evidence>
<evidence type="ECO:0000313" key="10">
    <source>
        <dbReference type="Proteomes" id="UP000652477"/>
    </source>
</evidence>
<dbReference type="PANTHER" id="PTHR43227">
    <property type="entry name" value="BLL4140 PROTEIN"/>
    <property type="match status" value="1"/>
</dbReference>
<dbReference type="EMBL" id="JACOPF010000006">
    <property type="protein sequence ID" value="MBC5690600.1"/>
    <property type="molecule type" value="Genomic_DNA"/>
</dbReference>
<feature type="transmembrane region" description="Helical" evidence="7">
    <location>
        <begin position="105"/>
        <end position="122"/>
    </location>
</feature>
<comment type="subcellular location">
    <subcellularLocation>
        <location evidence="1 7">Cell membrane</location>
        <topology evidence="1 7">Multi-pass membrane protein</topology>
    </subcellularLocation>
</comment>
<keyword evidence="5 7" id="KW-1133">Transmembrane helix</keyword>
<evidence type="ECO:0000256" key="7">
    <source>
        <dbReference type="RuleBase" id="RU363032"/>
    </source>
</evidence>
<feature type="transmembrane region" description="Helical" evidence="7">
    <location>
        <begin position="7"/>
        <end position="29"/>
    </location>
</feature>
<dbReference type="GO" id="GO:0055085">
    <property type="term" value="P:transmembrane transport"/>
    <property type="evidence" value="ECO:0007669"/>
    <property type="project" value="InterPro"/>
</dbReference>
<keyword evidence="2 7" id="KW-0813">Transport</keyword>
<evidence type="ECO:0000256" key="4">
    <source>
        <dbReference type="ARBA" id="ARBA00022692"/>
    </source>
</evidence>
<protein>
    <submittedName>
        <fullName evidence="9">Sugar ABC transporter permease</fullName>
    </submittedName>
</protein>
<feature type="transmembrane region" description="Helical" evidence="7">
    <location>
        <begin position="151"/>
        <end position="170"/>
    </location>
</feature>
<reference evidence="9" key="1">
    <citation type="submission" date="2020-08" db="EMBL/GenBank/DDBJ databases">
        <title>Genome public.</title>
        <authorList>
            <person name="Liu C."/>
            <person name="Sun Q."/>
        </authorList>
    </citation>
    <scope>NUCLEOTIDE SEQUENCE</scope>
    <source>
        <strain evidence="9">NSJ-55</strain>
    </source>
</reference>
<evidence type="ECO:0000313" key="9">
    <source>
        <dbReference type="EMBL" id="MBC5690600.1"/>
    </source>
</evidence>
<dbReference type="InterPro" id="IPR035906">
    <property type="entry name" value="MetI-like_sf"/>
</dbReference>
<evidence type="ECO:0000256" key="1">
    <source>
        <dbReference type="ARBA" id="ARBA00004651"/>
    </source>
</evidence>
<keyword evidence="10" id="KW-1185">Reference proteome</keyword>
<dbReference type="InterPro" id="IPR000515">
    <property type="entry name" value="MetI-like"/>
</dbReference>
<feature type="domain" description="ABC transmembrane type-1" evidence="8">
    <location>
        <begin position="68"/>
        <end position="278"/>
    </location>
</feature>
<comment type="caution">
    <text evidence="9">The sequence shown here is derived from an EMBL/GenBank/DDBJ whole genome shotgun (WGS) entry which is preliminary data.</text>
</comment>
<dbReference type="CDD" id="cd06261">
    <property type="entry name" value="TM_PBP2"/>
    <property type="match status" value="1"/>
</dbReference>
<dbReference type="Proteomes" id="UP000652477">
    <property type="component" value="Unassembled WGS sequence"/>
</dbReference>
<dbReference type="AlphaFoldDB" id="A0A923RRH5"/>